<keyword evidence="2" id="KW-1133">Transmembrane helix</keyword>
<feature type="transmembrane region" description="Helical" evidence="2">
    <location>
        <begin position="138"/>
        <end position="160"/>
    </location>
</feature>
<sequence>MESIVPIQETIIGYRLGYLMASPVMGLILGVCFRQTYRFHASQTEVNSSCRTSFRTSFLASPNSLSYRRPSTVQSFDDSRSSSSSGWRDRKKYEHWRVWTVCLLAALAFLFLAIDNLSAIWDGRPTRKTLVKIDPAGYLIPAFSGAVQLVVQTYFLGSLYGITKSKVLVCPIWLLAVISFVGSCGRTITIAISKDGNRNDGVARSAEARVVLARTSMAMYILWLGGAVLVDLSLALGLSYNLKKSGYGGFKSTQSLVTKLADGFLMTFSCSALVVVITAFVFFVPQVGTSDGRPIGIGIFNFMTFLHVPTYYLSFIYTLTRRKEIAEDLRTEQSSGNLTFVDLPTSTPKPKLLFIQNFSFPKPNLKTVQFLNKFFKKKSQPVN</sequence>
<comment type="caution">
    <text evidence="3">The sequence shown here is derived from an EMBL/GenBank/DDBJ whole genome shotgun (WGS) entry which is preliminary data.</text>
</comment>
<feature type="transmembrane region" description="Helical" evidence="2">
    <location>
        <begin position="98"/>
        <end position="118"/>
    </location>
</feature>
<feature type="transmembrane region" description="Helical" evidence="2">
    <location>
        <begin position="220"/>
        <end position="242"/>
    </location>
</feature>
<evidence type="ECO:0000256" key="2">
    <source>
        <dbReference type="SAM" id="Phobius"/>
    </source>
</evidence>
<feature type="transmembrane region" description="Helical" evidence="2">
    <location>
        <begin position="295"/>
        <end position="320"/>
    </location>
</feature>
<evidence type="ECO:0000256" key="1">
    <source>
        <dbReference type="SAM" id="MobiDB-lite"/>
    </source>
</evidence>
<keyword evidence="2" id="KW-0812">Transmembrane</keyword>
<gene>
    <name evidence="3" type="ORF">CROQUDRAFT_670152</name>
</gene>
<dbReference type="OrthoDB" id="2536347at2759"/>
<dbReference type="AlphaFoldDB" id="A0A9P6NJ84"/>
<evidence type="ECO:0000313" key="3">
    <source>
        <dbReference type="EMBL" id="KAG0148016.1"/>
    </source>
</evidence>
<dbReference type="Proteomes" id="UP000886653">
    <property type="component" value="Unassembled WGS sequence"/>
</dbReference>
<feature type="compositionally biased region" description="Polar residues" evidence="1">
    <location>
        <begin position="64"/>
        <end position="74"/>
    </location>
</feature>
<dbReference type="PANTHER" id="PTHR40465">
    <property type="entry name" value="CHROMOSOME 1, WHOLE GENOME SHOTGUN SEQUENCE"/>
    <property type="match status" value="1"/>
</dbReference>
<keyword evidence="4" id="KW-1185">Reference proteome</keyword>
<dbReference type="PANTHER" id="PTHR40465:SF1">
    <property type="entry name" value="DUF6534 DOMAIN-CONTAINING PROTEIN"/>
    <property type="match status" value="1"/>
</dbReference>
<organism evidence="3 4">
    <name type="scientific">Cronartium quercuum f. sp. fusiforme G11</name>
    <dbReference type="NCBI Taxonomy" id="708437"/>
    <lineage>
        <taxon>Eukaryota</taxon>
        <taxon>Fungi</taxon>
        <taxon>Dikarya</taxon>
        <taxon>Basidiomycota</taxon>
        <taxon>Pucciniomycotina</taxon>
        <taxon>Pucciniomycetes</taxon>
        <taxon>Pucciniales</taxon>
        <taxon>Coleosporiaceae</taxon>
        <taxon>Cronartium</taxon>
    </lineage>
</organism>
<evidence type="ECO:0000313" key="4">
    <source>
        <dbReference type="Proteomes" id="UP000886653"/>
    </source>
</evidence>
<reference evidence="3" key="1">
    <citation type="submission" date="2013-11" db="EMBL/GenBank/DDBJ databases">
        <title>Genome sequence of the fusiform rust pathogen reveals effectors for host alternation and coevolution with pine.</title>
        <authorList>
            <consortium name="DOE Joint Genome Institute"/>
            <person name="Smith K."/>
            <person name="Pendleton A."/>
            <person name="Kubisiak T."/>
            <person name="Anderson C."/>
            <person name="Salamov A."/>
            <person name="Aerts A."/>
            <person name="Riley R."/>
            <person name="Clum A."/>
            <person name="Lindquist E."/>
            <person name="Ence D."/>
            <person name="Campbell M."/>
            <person name="Kronenberg Z."/>
            <person name="Feau N."/>
            <person name="Dhillon B."/>
            <person name="Hamelin R."/>
            <person name="Burleigh J."/>
            <person name="Smith J."/>
            <person name="Yandell M."/>
            <person name="Nelson C."/>
            <person name="Grigoriev I."/>
            <person name="Davis J."/>
        </authorList>
    </citation>
    <scope>NUCLEOTIDE SEQUENCE</scope>
    <source>
        <strain evidence="3">G11</strain>
    </source>
</reference>
<feature type="region of interest" description="Disordered" evidence="1">
    <location>
        <begin position="64"/>
        <end position="87"/>
    </location>
</feature>
<feature type="transmembrane region" description="Helical" evidence="2">
    <location>
        <begin position="172"/>
        <end position="192"/>
    </location>
</feature>
<name>A0A9P6NJ84_9BASI</name>
<protein>
    <submittedName>
        <fullName evidence="3">Uncharacterized protein</fullName>
    </submittedName>
</protein>
<feature type="transmembrane region" description="Helical" evidence="2">
    <location>
        <begin position="263"/>
        <end position="283"/>
    </location>
</feature>
<dbReference type="EMBL" id="MU167241">
    <property type="protein sequence ID" value="KAG0148016.1"/>
    <property type="molecule type" value="Genomic_DNA"/>
</dbReference>
<proteinExistence type="predicted"/>
<feature type="transmembrane region" description="Helical" evidence="2">
    <location>
        <begin position="12"/>
        <end position="33"/>
    </location>
</feature>
<keyword evidence="2" id="KW-0472">Membrane</keyword>
<accession>A0A9P6NJ84</accession>